<evidence type="ECO:0000313" key="2">
    <source>
        <dbReference type="EMBL" id="KAJ1079905.1"/>
    </source>
</evidence>
<dbReference type="Proteomes" id="UP001066276">
    <property type="component" value="Chromosome 12"/>
</dbReference>
<gene>
    <name evidence="2" type="ORF">NDU88_000129</name>
</gene>
<name>A0AAV7KMA5_PLEWA</name>
<keyword evidence="3" id="KW-1185">Reference proteome</keyword>
<feature type="compositionally biased region" description="Basic and acidic residues" evidence="1">
    <location>
        <begin position="45"/>
        <end position="55"/>
    </location>
</feature>
<protein>
    <submittedName>
        <fullName evidence="2">Uncharacterized protein</fullName>
    </submittedName>
</protein>
<feature type="region of interest" description="Disordered" evidence="1">
    <location>
        <begin position="1"/>
        <end position="118"/>
    </location>
</feature>
<evidence type="ECO:0000313" key="3">
    <source>
        <dbReference type="Proteomes" id="UP001066276"/>
    </source>
</evidence>
<feature type="compositionally biased region" description="Acidic residues" evidence="1">
    <location>
        <begin position="62"/>
        <end position="71"/>
    </location>
</feature>
<comment type="caution">
    <text evidence="2">The sequence shown here is derived from an EMBL/GenBank/DDBJ whole genome shotgun (WGS) entry which is preliminary data.</text>
</comment>
<proteinExistence type="predicted"/>
<feature type="region of interest" description="Disordered" evidence="1">
    <location>
        <begin position="140"/>
        <end position="161"/>
    </location>
</feature>
<evidence type="ECO:0000256" key="1">
    <source>
        <dbReference type="SAM" id="MobiDB-lite"/>
    </source>
</evidence>
<accession>A0AAV7KMA5</accession>
<feature type="compositionally biased region" description="Basic and acidic residues" evidence="1">
    <location>
        <begin position="1"/>
        <end position="14"/>
    </location>
</feature>
<reference evidence="2" key="1">
    <citation type="journal article" date="2022" name="bioRxiv">
        <title>Sequencing and chromosome-scale assembly of the giantPleurodeles waltlgenome.</title>
        <authorList>
            <person name="Brown T."/>
            <person name="Elewa A."/>
            <person name="Iarovenko S."/>
            <person name="Subramanian E."/>
            <person name="Araus A.J."/>
            <person name="Petzold A."/>
            <person name="Susuki M."/>
            <person name="Suzuki K.-i.T."/>
            <person name="Hayashi T."/>
            <person name="Toyoda A."/>
            <person name="Oliveira C."/>
            <person name="Osipova E."/>
            <person name="Leigh N.D."/>
            <person name="Simon A."/>
            <person name="Yun M.H."/>
        </authorList>
    </citation>
    <scope>NUCLEOTIDE SEQUENCE</scope>
    <source>
        <strain evidence="2">20211129_DDA</strain>
        <tissue evidence="2">Liver</tissue>
    </source>
</reference>
<feature type="compositionally biased region" description="Basic and acidic residues" evidence="1">
    <location>
        <begin position="72"/>
        <end position="91"/>
    </location>
</feature>
<feature type="compositionally biased region" description="Basic and acidic residues" evidence="1">
    <location>
        <begin position="98"/>
        <end position="112"/>
    </location>
</feature>
<dbReference type="EMBL" id="JANPWB010000016">
    <property type="protein sequence ID" value="KAJ1079905.1"/>
    <property type="molecule type" value="Genomic_DNA"/>
</dbReference>
<organism evidence="2 3">
    <name type="scientific">Pleurodeles waltl</name>
    <name type="common">Iberian ribbed newt</name>
    <dbReference type="NCBI Taxonomy" id="8319"/>
    <lineage>
        <taxon>Eukaryota</taxon>
        <taxon>Metazoa</taxon>
        <taxon>Chordata</taxon>
        <taxon>Craniata</taxon>
        <taxon>Vertebrata</taxon>
        <taxon>Euteleostomi</taxon>
        <taxon>Amphibia</taxon>
        <taxon>Batrachia</taxon>
        <taxon>Caudata</taxon>
        <taxon>Salamandroidea</taxon>
        <taxon>Salamandridae</taxon>
        <taxon>Pleurodelinae</taxon>
        <taxon>Pleurodeles</taxon>
    </lineage>
</organism>
<sequence length="161" mass="17722">MESRFPNPCDDHDGIGNQSGRIPDSLSEHHGNEDVISFTGNLDIRVPERLKRDDGPCAGGTLEEEDAGEDASGEKRRNQEPERRPTTEEPKNSSVKDATTREEVPEGRELRHVPRGTWLNQFTQEATFLAWEQSLISALNGNSENKVSVKDVAGRGGASGR</sequence>
<dbReference type="AlphaFoldDB" id="A0AAV7KMA5"/>